<evidence type="ECO:0000313" key="1">
    <source>
        <dbReference type="EMBL" id="AHC54819.1"/>
    </source>
</evidence>
<proteinExistence type="predicted"/>
<gene>
    <name evidence="1" type="ORF">TNS_ORF101</name>
</gene>
<reference evidence="1 2" key="1">
    <citation type="journal article" date="2014" name="Arch. Virol.">
        <title>Complete genome sequence of Tunisvirus, a new member of the proposed family Marseilleviridae.</title>
        <authorList>
            <person name="Aherfi S."/>
            <person name="Boughalmi M."/>
            <person name="Pagnier I."/>
            <person name="Fournous G."/>
            <person name="La Scola B."/>
            <person name="Raoult D."/>
            <person name="Colson P."/>
        </authorList>
    </citation>
    <scope>NUCLEOTIDE SEQUENCE [LARGE SCALE GENOMIC DNA]</scope>
    <source>
        <strain evidence="1 2">U484</strain>
    </source>
</reference>
<dbReference type="Proteomes" id="UP000232615">
    <property type="component" value="Segment"/>
</dbReference>
<dbReference type="EMBL" id="KF483846">
    <property type="protein sequence ID" value="AHC54819.1"/>
    <property type="molecule type" value="Genomic_DNA"/>
</dbReference>
<sequence>MMHKFLDTYEALSFSLVFGQPKDLVEQFLIFASSKEADWTQLPDGSFHGKRTVVRDGARRESSWEFGQKHGEEKDYIHGSLSGRTFYERGKKRKCETYDVRAGTKNSEFEYDEEGNLSGTFRQWILGGLYTETEYENGQINGEQRTYRKGTEELHSTSYWEEGIPKRVVIH</sequence>
<evidence type="ECO:0000313" key="2">
    <source>
        <dbReference type="Proteomes" id="UP000232615"/>
    </source>
</evidence>
<organism evidence="1 2">
    <name type="scientific">Tunisvirus fontaine2</name>
    <dbReference type="NCBI Taxonomy" id="1421067"/>
    <lineage>
        <taxon>Viruses</taxon>
        <taxon>Varidnaviria</taxon>
        <taxon>Bamfordvirae</taxon>
        <taxon>Nucleocytoviricota</taxon>
        <taxon>Megaviricetes</taxon>
        <taxon>Pimascovirales</taxon>
        <taxon>Pimascovirales incertae sedis</taxon>
        <taxon>Marseilleviridae</taxon>
        <taxon>Losannavirus</taxon>
        <taxon>Losannavirus tunisense</taxon>
    </lineage>
</organism>
<name>V9SG07_9VIRU</name>
<accession>V9SG07</accession>
<evidence type="ECO:0008006" key="3">
    <source>
        <dbReference type="Google" id="ProtNLM"/>
    </source>
</evidence>
<protein>
    <recommendedName>
        <fullName evidence="3">MORN repeat-containing protein</fullName>
    </recommendedName>
</protein>
<keyword evidence="2" id="KW-1185">Reference proteome</keyword>